<organism evidence="1 2">
    <name type="scientific">Oryzias javanicus</name>
    <name type="common">Javanese ricefish</name>
    <name type="synonym">Aplocheilus javanicus</name>
    <dbReference type="NCBI Taxonomy" id="123683"/>
    <lineage>
        <taxon>Eukaryota</taxon>
        <taxon>Metazoa</taxon>
        <taxon>Chordata</taxon>
        <taxon>Craniata</taxon>
        <taxon>Vertebrata</taxon>
        <taxon>Euteleostomi</taxon>
        <taxon>Actinopterygii</taxon>
        <taxon>Neopterygii</taxon>
        <taxon>Teleostei</taxon>
        <taxon>Neoteleostei</taxon>
        <taxon>Acanthomorphata</taxon>
        <taxon>Ovalentaria</taxon>
        <taxon>Atherinomorphae</taxon>
        <taxon>Beloniformes</taxon>
        <taxon>Adrianichthyidae</taxon>
        <taxon>Oryziinae</taxon>
        <taxon>Oryzias</taxon>
    </lineage>
</organism>
<proteinExistence type="predicted"/>
<protein>
    <submittedName>
        <fullName evidence="1">Uncharacterized protein</fullName>
    </submittedName>
</protein>
<evidence type="ECO:0000313" key="1">
    <source>
        <dbReference type="EMBL" id="RVE69958.1"/>
    </source>
</evidence>
<dbReference type="EMBL" id="CM012444">
    <property type="protein sequence ID" value="RVE69958.1"/>
    <property type="molecule type" value="Genomic_DNA"/>
</dbReference>
<sequence length="113" mass="12969">MFQSHRFRQKNQAKEHYFSGRLSTGSAQFPFASCHCGVYGARAEQVGWTGRRAHMSERQQRESGHMLALAVAWPSLLQRTTWRQTHLTSNQTAAAENQSPACFQPHWPERLQV</sequence>
<gene>
    <name evidence="1" type="ORF">OJAV_G00083440</name>
</gene>
<keyword evidence="2" id="KW-1185">Reference proteome</keyword>
<reference evidence="1 2" key="1">
    <citation type="submission" date="2018-11" db="EMBL/GenBank/DDBJ databases">
        <authorList>
            <person name="Lopez-Roques C."/>
            <person name="Donnadieu C."/>
            <person name="Bouchez O."/>
            <person name="Klopp C."/>
            <person name="Cabau C."/>
            <person name="Zahm M."/>
        </authorList>
    </citation>
    <scope>NUCLEOTIDE SEQUENCE [LARGE SCALE GENOMIC DNA]</scope>
    <source>
        <strain evidence="1">RS831</strain>
        <tissue evidence="1">Whole body</tissue>
    </source>
</reference>
<dbReference type="AlphaFoldDB" id="A0A437D533"/>
<name>A0A437D533_ORYJA</name>
<evidence type="ECO:0000313" key="2">
    <source>
        <dbReference type="Proteomes" id="UP000283210"/>
    </source>
</evidence>
<accession>A0A437D533</accession>
<dbReference type="Proteomes" id="UP000283210">
    <property type="component" value="Chromosome 8"/>
</dbReference>
<reference evidence="1 2" key="2">
    <citation type="submission" date="2019-01" db="EMBL/GenBank/DDBJ databases">
        <title>A chromosome length genome reference of the Java medaka (oryzias javanicus).</title>
        <authorList>
            <person name="Herpin A."/>
            <person name="Takehana Y."/>
            <person name="Naruse K."/>
            <person name="Ansai S."/>
            <person name="Kawaguchi M."/>
        </authorList>
    </citation>
    <scope>NUCLEOTIDE SEQUENCE [LARGE SCALE GENOMIC DNA]</scope>
    <source>
        <strain evidence="1">RS831</strain>
        <tissue evidence="1">Whole body</tissue>
    </source>
</reference>